<sequence>MRQATAVREASRAGDYGKVIELVRQDRRMTQAQLGGAIGLSQSAVSRLEKRGARTYSTDILAAASAHLGILPTLVGLADSRPRGHANGDDDVDRRKFLGGVAATAATPVLAALPDKAGPGVGRPPRCGCRHRRTGGSTAPHRPVISPRP</sequence>
<dbReference type="InterPro" id="IPR010982">
    <property type="entry name" value="Lambda_DNA-bd_dom_sf"/>
</dbReference>
<protein>
    <recommendedName>
        <fullName evidence="2">HTH cro/C1-type domain-containing protein</fullName>
    </recommendedName>
</protein>
<dbReference type="EMBL" id="AP035768">
    <property type="protein sequence ID" value="BFO15376.1"/>
    <property type="molecule type" value="Genomic_DNA"/>
</dbReference>
<evidence type="ECO:0000313" key="3">
    <source>
        <dbReference type="EMBL" id="BFO15376.1"/>
    </source>
</evidence>
<dbReference type="SMART" id="SM00530">
    <property type="entry name" value="HTH_XRE"/>
    <property type="match status" value="1"/>
</dbReference>
<dbReference type="InterPro" id="IPR019546">
    <property type="entry name" value="TAT_signal_bac_arc"/>
</dbReference>
<dbReference type="Pfam" id="PF01381">
    <property type="entry name" value="HTH_3"/>
    <property type="match status" value="1"/>
</dbReference>
<reference evidence="3" key="2">
    <citation type="submission" date="2024-07" db="EMBL/GenBank/DDBJ databases">
        <title>Streptomyces haneummycinica sp. nov., a new antibiotic-producing actinobacterium isolated from marine sediment.</title>
        <authorList>
            <person name="Uemura M."/>
            <person name="Hamada M."/>
            <person name="Hirano S."/>
            <person name="Kobayashi K."/>
            <person name="Ohshiro T."/>
            <person name="Kobayashi T."/>
            <person name="Terahara T."/>
        </authorList>
    </citation>
    <scope>NUCLEOTIDE SEQUENCE</scope>
    <source>
        <strain evidence="3">KM77-8</strain>
    </source>
</reference>
<organism evidence="3">
    <name type="scientific">Streptomyces haneummycinicus</name>
    <dbReference type="NCBI Taxonomy" id="3074435"/>
    <lineage>
        <taxon>Bacteria</taxon>
        <taxon>Bacillati</taxon>
        <taxon>Actinomycetota</taxon>
        <taxon>Actinomycetes</taxon>
        <taxon>Kitasatosporales</taxon>
        <taxon>Streptomycetaceae</taxon>
        <taxon>Streptomyces</taxon>
    </lineage>
</organism>
<reference evidence="3" key="1">
    <citation type="submission" date="2024-06" db="EMBL/GenBank/DDBJ databases">
        <authorList>
            <consortium name="consrtm"/>
            <person name="Uemura M."/>
            <person name="Terahara T."/>
        </authorList>
    </citation>
    <scope>NUCLEOTIDE SEQUENCE</scope>
    <source>
        <strain evidence="3">KM77-8</strain>
    </source>
</reference>
<dbReference type="NCBIfam" id="TIGR01409">
    <property type="entry name" value="TAT_signal_seq"/>
    <property type="match status" value="1"/>
</dbReference>
<evidence type="ECO:0000259" key="2">
    <source>
        <dbReference type="PROSITE" id="PS50943"/>
    </source>
</evidence>
<proteinExistence type="predicted"/>
<dbReference type="CDD" id="cd00093">
    <property type="entry name" value="HTH_XRE"/>
    <property type="match status" value="1"/>
</dbReference>
<accession>A0AAT9HD32</accession>
<dbReference type="GO" id="GO:0003677">
    <property type="term" value="F:DNA binding"/>
    <property type="evidence" value="ECO:0007669"/>
    <property type="project" value="InterPro"/>
</dbReference>
<feature type="domain" description="HTH cro/C1-type" evidence="2">
    <location>
        <begin position="20"/>
        <end position="75"/>
    </location>
</feature>
<gene>
    <name evidence="3" type="ORF">SHKM778_17640</name>
</gene>
<evidence type="ECO:0000256" key="1">
    <source>
        <dbReference type="SAM" id="MobiDB-lite"/>
    </source>
</evidence>
<dbReference type="PROSITE" id="PS50943">
    <property type="entry name" value="HTH_CROC1"/>
    <property type="match status" value="1"/>
</dbReference>
<dbReference type="AlphaFoldDB" id="A0AAT9HD32"/>
<dbReference type="SUPFAM" id="SSF47413">
    <property type="entry name" value="lambda repressor-like DNA-binding domains"/>
    <property type="match status" value="1"/>
</dbReference>
<dbReference type="InterPro" id="IPR001387">
    <property type="entry name" value="Cro/C1-type_HTH"/>
</dbReference>
<dbReference type="Gene3D" id="1.10.260.40">
    <property type="entry name" value="lambda repressor-like DNA-binding domains"/>
    <property type="match status" value="1"/>
</dbReference>
<name>A0AAT9HD32_9ACTN</name>
<feature type="region of interest" description="Disordered" evidence="1">
    <location>
        <begin position="113"/>
        <end position="149"/>
    </location>
</feature>